<dbReference type="PANTHER" id="PTHR19300">
    <property type="entry name" value="BETA-1,4-GALACTOSYLTRANSFERASE"/>
    <property type="match status" value="1"/>
</dbReference>
<protein>
    <recommendedName>
        <fullName evidence="14">Galactosyltransferase C-terminal domain-containing protein</fullName>
    </recommendedName>
</protein>
<dbReference type="EMBL" id="MN740306">
    <property type="protein sequence ID" value="QHT99240.1"/>
    <property type="molecule type" value="Genomic_DNA"/>
</dbReference>
<keyword evidence="10" id="KW-0325">Glycoprotein</keyword>
<feature type="domain" description="Galactosyltransferase C-terminal" evidence="11">
    <location>
        <begin position="122"/>
        <end position="169"/>
    </location>
</feature>
<feature type="domain" description="Galactosyltransferase N-terminal" evidence="12">
    <location>
        <begin position="19"/>
        <end position="102"/>
    </location>
</feature>
<dbReference type="GO" id="GO:0005794">
    <property type="term" value="C:Golgi apparatus"/>
    <property type="evidence" value="ECO:0007669"/>
    <property type="project" value="TreeGrafter"/>
</dbReference>
<dbReference type="InterPro" id="IPR003859">
    <property type="entry name" value="Galactosyl_T"/>
</dbReference>
<evidence type="ECO:0000256" key="3">
    <source>
        <dbReference type="ARBA" id="ARBA00005735"/>
    </source>
</evidence>
<evidence type="ECO:0000256" key="2">
    <source>
        <dbReference type="ARBA" id="ARBA00004922"/>
    </source>
</evidence>
<evidence type="ECO:0000256" key="8">
    <source>
        <dbReference type="ARBA" id="ARBA00022989"/>
    </source>
</evidence>
<evidence type="ECO:0000256" key="4">
    <source>
        <dbReference type="ARBA" id="ARBA00022676"/>
    </source>
</evidence>
<dbReference type="SUPFAM" id="SSF53448">
    <property type="entry name" value="Nucleotide-diphospho-sugar transferases"/>
    <property type="match status" value="1"/>
</dbReference>
<dbReference type="AlphaFoldDB" id="A0A6C0J381"/>
<evidence type="ECO:0008006" key="14">
    <source>
        <dbReference type="Google" id="ProtNLM"/>
    </source>
</evidence>
<keyword evidence="9" id="KW-0472">Membrane</keyword>
<dbReference type="Gene3D" id="3.90.550.10">
    <property type="entry name" value="Spore Coat Polysaccharide Biosynthesis Protein SpsA, Chain A"/>
    <property type="match status" value="1"/>
</dbReference>
<evidence type="ECO:0000256" key="6">
    <source>
        <dbReference type="ARBA" id="ARBA00022692"/>
    </source>
</evidence>
<dbReference type="GO" id="GO:0005975">
    <property type="term" value="P:carbohydrate metabolic process"/>
    <property type="evidence" value="ECO:0007669"/>
    <property type="project" value="InterPro"/>
</dbReference>
<dbReference type="GO" id="GO:0008378">
    <property type="term" value="F:galactosyltransferase activity"/>
    <property type="evidence" value="ECO:0007669"/>
    <property type="project" value="TreeGrafter"/>
</dbReference>
<evidence type="ECO:0000256" key="9">
    <source>
        <dbReference type="ARBA" id="ARBA00023136"/>
    </source>
</evidence>
<proteinExistence type="inferred from homology"/>
<keyword evidence="8" id="KW-1133">Transmembrane helix</keyword>
<comment type="similarity">
    <text evidence="3">Belongs to the glycosyltransferase 7 family.</text>
</comment>
<keyword evidence="7" id="KW-0735">Signal-anchor</keyword>
<comment type="subcellular location">
    <subcellularLocation>
        <location evidence="1">Membrane</location>
        <topology evidence="1">Single-pass type II membrane protein</topology>
    </subcellularLocation>
</comment>
<dbReference type="InterPro" id="IPR027791">
    <property type="entry name" value="Galactosyl_T_C"/>
</dbReference>
<keyword evidence="6" id="KW-0812">Transmembrane</keyword>
<dbReference type="GO" id="GO:0016020">
    <property type="term" value="C:membrane"/>
    <property type="evidence" value="ECO:0007669"/>
    <property type="project" value="UniProtKB-SubCell"/>
</dbReference>
<evidence type="ECO:0000313" key="13">
    <source>
        <dbReference type="EMBL" id="QHT99240.1"/>
    </source>
</evidence>
<dbReference type="InterPro" id="IPR027995">
    <property type="entry name" value="Galactosyl_T_N"/>
</dbReference>
<keyword evidence="4" id="KW-0328">Glycosyltransferase</keyword>
<evidence type="ECO:0000256" key="10">
    <source>
        <dbReference type="ARBA" id="ARBA00023180"/>
    </source>
</evidence>
<evidence type="ECO:0000256" key="1">
    <source>
        <dbReference type="ARBA" id="ARBA00004606"/>
    </source>
</evidence>
<organism evidence="13">
    <name type="scientific">viral metagenome</name>
    <dbReference type="NCBI Taxonomy" id="1070528"/>
    <lineage>
        <taxon>unclassified sequences</taxon>
        <taxon>metagenomes</taxon>
        <taxon>organismal metagenomes</taxon>
    </lineage>
</organism>
<accession>A0A6C0J381</accession>
<dbReference type="PANTHER" id="PTHR19300:SF57">
    <property type="entry name" value="BETA-1,4-N-ACETYLGALACTOSAMINYLTRANSFERASE"/>
    <property type="match status" value="1"/>
</dbReference>
<evidence type="ECO:0000256" key="7">
    <source>
        <dbReference type="ARBA" id="ARBA00022968"/>
    </source>
</evidence>
<name>A0A6C0J381_9ZZZZ</name>
<dbReference type="Pfam" id="PF02709">
    <property type="entry name" value="Glyco_transf_7C"/>
    <property type="match status" value="1"/>
</dbReference>
<evidence type="ECO:0000259" key="12">
    <source>
        <dbReference type="Pfam" id="PF13733"/>
    </source>
</evidence>
<evidence type="ECO:0000256" key="5">
    <source>
        <dbReference type="ARBA" id="ARBA00022679"/>
    </source>
</evidence>
<evidence type="ECO:0000259" key="11">
    <source>
        <dbReference type="Pfam" id="PF02709"/>
    </source>
</evidence>
<dbReference type="InterPro" id="IPR029044">
    <property type="entry name" value="Nucleotide-diphossugar_trans"/>
</dbReference>
<reference evidence="13" key="1">
    <citation type="journal article" date="2020" name="Nature">
        <title>Giant virus diversity and host interactions through global metagenomics.</title>
        <authorList>
            <person name="Schulz F."/>
            <person name="Roux S."/>
            <person name="Paez-Espino D."/>
            <person name="Jungbluth S."/>
            <person name="Walsh D.A."/>
            <person name="Denef V.J."/>
            <person name="McMahon K.D."/>
            <person name="Konstantinidis K.T."/>
            <person name="Eloe-Fadrosh E.A."/>
            <person name="Kyrpides N.C."/>
            <person name="Woyke T."/>
        </authorList>
    </citation>
    <scope>NUCLEOTIDE SEQUENCE</scope>
    <source>
        <strain evidence="13">GVMAG-M-3300025699-48</strain>
    </source>
</reference>
<dbReference type="Pfam" id="PF13733">
    <property type="entry name" value="Glyco_transf_7N"/>
    <property type="match status" value="1"/>
</dbReference>
<keyword evidence="5" id="KW-0808">Transferase</keyword>
<sequence length="259" mass="31175">MNENIKLVIQPYVEQKIPKLIFIIPYRDREQQKHFFNRQMDYVLEDIGKDNYEIYFAHQCDSRDFNRGAMKNIGFIAMKEKYENNYKNITFVFNDVDTMPYTKNFLNYETKEGNIKHFYGFTYTLGGIVSIKGCDFEKVNGFPNFWAWGYEDNMFQERVLKNGLKIDRDNFYPIMDKNILQNKDGLERIVNRKEYDRFKNNTTDGICTIQNIVYEIDNRYINITNFKTLVENDKKSNIKHDLRDKTPKKLYNCRMNMVL</sequence>
<comment type="pathway">
    <text evidence="2">Protein modification; protein glycosylation.</text>
</comment>
<dbReference type="UniPathway" id="UPA00378"/>